<feature type="compositionally biased region" description="Polar residues" evidence="12">
    <location>
        <begin position="163"/>
        <end position="172"/>
    </location>
</feature>
<feature type="domain" description="AWS" evidence="16">
    <location>
        <begin position="994"/>
        <end position="1042"/>
    </location>
</feature>
<dbReference type="SMART" id="SM00317">
    <property type="entry name" value="SET"/>
    <property type="match status" value="1"/>
</dbReference>
<feature type="domain" description="SET" evidence="13">
    <location>
        <begin position="1044"/>
        <end position="1161"/>
    </location>
</feature>
<dbReference type="InterPro" id="IPR013083">
    <property type="entry name" value="Znf_RING/FYVE/PHD"/>
</dbReference>
<dbReference type="Proteomes" id="UP000677054">
    <property type="component" value="Unassembled WGS sequence"/>
</dbReference>
<feature type="region of interest" description="Disordered" evidence="12">
    <location>
        <begin position="542"/>
        <end position="647"/>
    </location>
</feature>
<feature type="region of interest" description="Disordered" evidence="12">
    <location>
        <begin position="1198"/>
        <end position="1217"/>
    </location>
</feature>
<dbReference type="InterPro" id="IPR041306">
    <property type="entry name" value="C5HCH"/>
</dbReference>
<dbReference type="Pfam" id="PF00856">
    <property type="entry name" value="SET"/>
    <property type="match status" value="1"/>
</dbReference>
<feature type="compositionally biased region" description="Basic and acidic residues" evidence="12">
    <location>
        <begin position="334"/>
        <end position="351"/>
    </location>
</feature>
<name>A0A7R9FRT5_9CRUS</name>
<keyword evidence="18" id="KW-1185">Reference proteome</keyword>
<dbReference type="SUPFAM" id="SSF63748">
    <property type="entry name" value="Tudor/PWWP/MBT"/>
    <property type="match status" value="2"/>
</dbReference>
<evidence type="ECO:0000256" key="8">
    <source>
        <dbReference type="ARBA" id="ARBA00022771"/>
    </source>
</evidence>
<evidence type="ECO:0000313" key="17">
    <source>
        <dbReference type="EMBL" id="CAD7252606.1"/>
    </source>
</evidence>
<keyword evidence="7" id="KW-0479">Metal-binding</keyword>
<dbReference type="InterPro" id="IPR001965">
    <property type="entry name" value="Znf_PHD"/>
</dbReference>
<evidence type="ECO:0000256" key="5">
    <source>
        <dbReference type="ARBA" id="ARBA00022679"/>
    </source>
</evidence>
<organism evidence="17">
    <name type="scientific">Darwinula stevensoni</name>
    <dbReference type="NCBI Taxonomy" id="69355"/>
    <lineage>
        <taxon>Eukaryota</taxon>
        <taxon>Metazoa</taxon>
        <taxon>Ecdysozoa</taxon>
        <taxon>Arthropoda</taxon>
        <taxon>Crustacea</taxon>
        <taxon>Oligostraca</taxon>
        <taxon>Ostracoda</taxon>
        <taxon>Podocopa</taxon>
        <taxon>Podocopida</taxon>
        <taxon>Darwinulocopina</taxon>
        <taxon>Darwinuloidea</taxon>
        <taxon>Darwinulidae</taxon>
        <taxon>Darwinula</taxon>
    </lineage>
</organism>
<feature type="compositionally biased region" description="Basic and acidic residues" evidence="12">
    <location>
        <begin position="48"/>
        <end position="68"/>
    </location>
</feature>
<evidence type="ECO:0000259" key="14">
    <source>
        <dbReference type="PROSITE" id="PS50812"/>
    </source>
</evidence>
<proteinExistence type="predicted"/>
<protein>
    <recommendedName>
        <fullName evidence="19">Histone-lysine N-methyltransferase</fullName>
    </recommendedName>
</protein>
<dbReference type="GO" id="GO:0140938">
    <property type="term" value="F:histone H3 methyltransferase activity"/>
    <property type="evidence" value="ECO:0007669"/>
    <property type="project" value="UniProtKB-ARBA"/>
</dbReference>
<keyword evidence="3" id="KW-0158">Chromosome</keyword>
<feature type="compositionally biased region" description="Polar residues" evidence="12">
    <location>
        <begin position="585"/>
        <end position="599"/>
    </location>
</feature>
<dbReference type="InterPro" id="IPR003616">
    <property type="entry name" value="Post-SET_dom"/>
</dbReference>
<feature type="compositionally biased region" description="Acidic residues" evidence="12">
    <location>
        <begin position="733"/>
        <end position="743"/>
    </location>
</feature>
<dbReference type="InterPro" id="IPR011011">
    <property type="entry name" value="Znf_FYVE_PHD"/>
</dbReference>
<dbReference type="PROSITE" id="PS50280">
    <property type="entry name" value="SET"/>
    <property type="match status" value="1"/>
</dbReference>
<evidence type="ECO:0000256" key="11">
    <source>
        <dbReference type="ARBA" id="ARBA00023242"/>
    </source>
</evidence>
<feature type="region of interest" description="Disordered" evidence="12">
    <location>
        <begin position="451"/>
        <end position="479"/>
    </location>
</feature>
<dbReference type="Pfam" id="PF17982">
    <property type="entry name" value="C5HCH"/>
    <property type="match status" value="1"/>
</dbReference>
<evidence type="ECO:0000259" key="15">
    <source>
        <dbReference type="PROSITE" id="PS50868"/>
    </source>
</evidence>
<dbReference type="SUPFAM" id="SSF82199">
    <property type="entry name" value="SET domain"/>
    <property type="match status" value="1"/>
</dbReference>
<dbReference type="GO" id="GO:0016279">
    <property type="term" value="F:protein-lysine N-methyltransferase activity"/>
    <property type="evidence" value="ECO:0007669"/>
    <property type="project" value="UniProtKB-ARBA"/>
</dbReference>
<accession>A0A7R9FRT5</accession>
<dbReference type="PROSITE" id="PS51215">
    <property type="entry name" value="AWS"/>
    <property type="match status" value="1"/>
</dbReference>
<dbReference type="PROSITE" id="PS50812">
    <property type="entry name" value="PWWP"/>
    <property type="match status" value="2"/>
</dbReference>
<dbReference type="CDD" id="cd15567">
    <property type="entry name" value="PHD4_NSD"/>
    <property type="match status" value="1"/>
</dbReference>
<dbReference type="PANTHER" id="PTHR22884">
    <property type="entry name" value="SET DOMAIN PROTEINS"/>
    <property type="match status" value="1"/>
</dbReference>
<feature type="region of interest" description="Disordered" evidence="12">
    <location>
        <begin position="1328"/>
        <end position="1387"/>
    </location>
</feature>
<feature type="compositionally biased region" description="Basic residues" evidence="12">
    <location>
        <begin position="93"/>
        <end position="103"/>
    </location>
</feature>
<dbReference type="GO" id="GO:0032259">
    <property type="term" value="P:methylation"/>
    <property type="evidence" value="ECO:0007669"/>
    <property type="project" value="UniProtKB-KW"/>
</dbReference>
<evidence type="ECO:0008006" key="19">
    <source>
        <dbReference type="Google" id="ProtNLM"/>
    </source>
</evidence>
<evidence type="ECO:0000256" key="4">
    <source>
        <dbReference type="ARBA" id="ARBA00022603"/>
    </source>
</evidence>
<feature type="compositionally biased region" description="Low complexity" evidence="12">
    <location>
        <begin position="554"/>
        <end position="565"/>
    </location>
</feature>
<dbReference type="Pfam" id="PF17907">
    <property type="entry name" value="AWS"/>
    <property type="match status" value="1"/>
</dbReference>
<dbReference type="SMART" id="SM00570">
    <property type="entry name" value="AWS"/>
    <property type="match status" value="1"/>
</dbReference>
<evidence type="ECO:0000256" key="2">
    <source>
        <dbReference type="ARBA" id="ARBA00004286"/>
    </source>
</evidence>
<dbReference type="InterPro" id="IPR006560">
    <property type="entry name" value="AWS_dom"/>
</dbReference>
<feature type="compositionally biased region" description="Basic residues" evidence="12">
    <location>
        <begin position="1363"/>
        <end position="1387"/>
    </location>
</feature>
<evidence type="ECO:0000256" key="7">
    <source>
        <dbReference type="ARBA" id="ARBA00022723"/>
    </source>
</evidence>
<sequence>MVTMNNTLEEGDEGLSIGPNGSASPKKVDRTGPKPSSPALDVDQAGADELKEASEQDKPGLESILHEDNDSDDSDEDKLVIHSDLEGADHVRPRPSRKGHAKPVRSEQVSPRRSTNFTSPRRRQRGQVKKPEPLEEQCHGAAPNIPVDEENSGHGPVDPALNETGSPQSAFQESHGRMGSSKEQVCEVVNYRKVQRNQVLEQSQEGNESAGAGVVMKPSERYARRKTLDNSQLAQEEGKSRYGRVRKPKTDDDFIVGKPAHQVIGQGLSRGSVVPEDVASGGRKRSVSQGRRGSKVQREEVGSNPTLAEPVTPVVHRPRPFRSSTGQSLNNGPDKTERQDAEKCPENHEDSLNDSQDIFNSEEDDVDALHHSPGDLVWSRLQGYPYWPSLICRDPADDTYMRFRGPIGRDTQNTQLFHVYFLGDRGRHNWVSAKPMLPYEGLSKLHKKKQEEQDKLPGHAGGRWAKAKRKGKGKGKKFGVNQAQISLKKAFTIPPRLTQFFSEGVDEADRMIHLSRILIQDFELKKAANYSDREDRLKTLRKYIAKPKRRQSERPSSPESEYPPEVITSNDVDASPKKQRRKKSSVVNPEISETPSDSAQVLLAKRPERRHTHHGILTSDGATNPVKEASEDSQPLVPKDQEVQPPDDEKFEVFRRCHWSDTVKIFQDFPEEEVFQYLVNKWKNMSKKERMAYVHGGSIESAGEEKENKIGKGNRRKSSLGAPKHRVLREIASPEDGESESNSDADSVFKSQKVSVNRLEKVCHICEKVIENVVDMVKCKGVCCRTFHSGCIQTNGEDYKCPSCEVDRPPCFICKNDEGGSLVCCETCPASFHVDCLPYTPDEGNFFCEDCESGKMPLYGDVVWVKVGNYRWWPGRVIHESVLPRNVANLPHQHGDFPVFFFGSKDFYWVNRGRVFLYEEGDSAGVRGKNSSALEKAFDTAVVEARDMFEKRRIEKALYASKMSEKLLQKPPPYVKLKTNKPVGKVKVIEVDPSTLTPCDCDPNDAAPCTDSCINRMLLMECHPAVCRAGPKCRNQRFQKREYPPLRPYLTEGRGWGLQALAPIPKGEFVIEYVGELIDEKEYQQRMALKHRTKDENYYFLTIEKDRIIDAGPKGNHARFINHSCQPNCETQKWTVSGDTRVGLFANQDIPALAELTFNYNLVAFCAEKKMCQCGAPNCSGYIGVKSKVSEAILDEKGKGNGVRGRRRKKGEENGKRKPRKKFESECFRCGEPGELLLCDYRSCPKAYHLVCLQLDVSPHGKWWCPWHHCDECGGRAINLCNFCPSSFCAEHSEGNITQVPPLGMVCGEHDNEEVQELKNYLDEHPEEAAKDKEDCPMQPDSDPPSASDAETSDAEPPTPKAKGTRKRQATGHSGRGRRKRRRKSHP</sequence>
<dbReference type="SUPFAM" id="SSF57903">
    <property type="entry name" value="FYVE/PHD zinc finger"/>
    <property type="match status" value="3"/>
</dbReference>
<feature type="domain" description="PWWP" evidence="14">
    <location>
        <begin position="859"/>
        <end position="921"/>
    </location>
</feature>
<dbReference type="FunFam" id="3.30.40.10:FF:000025">
    <property type="entry name" value="Histone-lysine N-methyltransferase"/>
    <property type="match status" value="1"/>
</dbReference>
<evidence type="ECO:0000259" key="16">
    <source>
        <dbReference type="PROSITE" id="PS51215"/>
    </source>
</evidence>
<feature type="domain" description="Post-SET" evidence="15">
    <location>
        <begin position="1168"/>
        <end position="1184"/>
    </location>
</feature>
<feature type="domain" description="PWWP" evidence="14">
    <location>
        <begin position="373"/>
        <end position="442"/>
    </location>
</feature>
<dbReference type="CDD" id="cd19173">
    <property type="entry name" value="SET_NSD"/>
    <property type="match status" value="1"/>
</dbReference>
<feature type="compositionally biased region" description="Basic and acidic residues" evidence="12">
    <location>
        <begin position="77"/>
        <end position="92"/>
    </location>
</feature>
<dbReference type="InterPro" id="IPR019787">
    <property type="entry name" value="Znf_PHD-finger"/>
</dbReference>
<keyword evidence="6" id="KW-0949">S-adenosyl-L-methionine</keyword>
<dbReference type="GO" id="GO:0005634">
    <property type="term" value="C:nucleus"/>
    <property type="evidence" value="ECO:0007669"/>
    <property type="project" value="UniProtKB-SubCell"/>
</dbReference>
<evidence type="ECO:0000259" key="13">
    <source>
        <dbReference type="PROSITE" id="PS50280"/>
    </source>
</evidence>
<keyword evidence="9" id="KW-0862">Zinc</keyword>
<reference evidence="17" key="1">
    <citation type="submission" date="2020-11" db="EMBL/GenBank/DDBJ databases">
        <authorList>
            <person name="Tran Van P."/>
        </authorList>
    </citation>
    <scope>NUCLEOTIDE SEQUENCE</scope>
</reference>
<keyword evidence="5" id="KW-0808">Transferase</keyword>
<feature type="region of interest" description="Disordered" evidence="12">
    <location>
        <begin position="200"/>
        <end position="356"/>
    </location>
</feature>
<feature type="compositionally biased region" description="Polar residues" evidence="12">
    <location>
        <begin position="322"/>
        <end position="333"/>
    </location>
</feature>
<dbReference type="SMART" id="SM00293">
    <property type="entry name" value="PWWP"/>
    <property type="match status" value="2"/>
</dbReference>
<dbReference type="Pfam" id="PF00628">
    <property type="entry name" value="PHD"/>
    <property type="match status" value="1"/>
</dbReference>
<comment type="subcellular location">
    <subcellularLocation>
        <location evidence="2">Chromosome</location>
    </subcellularLocation>
    <subcellularLocation>
        <location evidence="1">Nucleus</location>
    </subcellularLocation>
</comment>
<dbReference type="EMBL" id="LR904137">
    <property type="protein sequence ID" value="CAD7252606.1"/>
    <property type="molecule type" value="Genomic_DNA"/>
</dbReference>
<dbReference type="InterPro" id="IPR000313">
    <property type="entry name" value="PWWP_dom"/>
</dbReference>
<keyword evidence="11" id="KW-0539">Nucleus</keyword>
<evidence type="ECO:0000256" key="6">
    <source>
        <dbReference type="ARBA" id="ARBA00022691"/>
    </source>
</evidence>
<dbReference type="Gene3D" id="2.170.270.10">
    <property type="entry name" value="SET domain"/>
    <property type="match status" value="1"/>
</dbReference>
<dbReference type="OrthoDB" id="422362at2759"/>
<evidence type="ECO:0000313" key="18">
    <source>
        <dbReference type="Proteomes" id="UP000677054"/>
    </source>
</evidence>
<dbReference type="Gene3D" id="2.30.30.140">
    <property type="match status" value="2"/>
</dbReference>
<dbReference type="CDD" id="cd05838">
    <property type="entry name" value="PWWP_NSD_rpt2"/>
    <property type="match status" value="1"/>
</dbReference>
<dbReference type="GO" id="GO:0005694">
    <property type="term" value="C:chromosome"/>
    <property type="evidence" value="ECO:0007669"/>
    <property type="project" value="UniProtKB-SubCell"/>
</dbReference>
<dbReference type="InterPro" id="IPR050777">
    <property type="entry name" value="SET2_Histone-Lys_MeTrsfase"/>
</dbReference>
<dbReference type="Gene3D" id="3.30.40.10">
    <property type="entry name" value="Zinc/RING finger domain, C3HC4 (zinc finger)"/>
    <property type="match status" value="2"/>
</dbReference>
<dbReference type="EMBL" id="CAJPEV010004620">
    <property type="protein sequence ID" value="CAG0902080.1"/>
    <property type="molecule type" value="Genomic_DNA"/>
</dbReference>
<feature type="compositionally biased region" description="Basic residues" evidence="12">
    <location>
        <begin position="465"/>
        <end position="477"/>
    </location>
</feature>
<evidence type="ECO:0000256" key="3">
    <source>
        <dbReference type="ARBA" id="ARBA00022454"/>
    </source>
</evidence>
<keyword evidence="8" id="KW-0863">Zinc-finger</keyword>
<dbReference type="SMART" id="SM00508">
    <property type="entry name" value="PostSET"/>
    <property type="match status" value="1"/>
</dbReference>
<evidence type="ECO:0000256" key="1">
    <source>
        <dbReference type="ARBA" id="ARBA00004123"/>
    </source>
</evidence>
<dbReference type="GO" id="GO:0008270">
    <property type="term" value="F:zinc ion binding"/>
    <property type="evidence" value="ECO:0007669"/>
    <property type="project" value="UniProtKB-KW"/>
</dbReference>
<dbReference type="Pfam" id="PF00855">
    <property type="entry name" value="PWWP"/>
    <property type="match status" value="2"/>
</dbReference>
<keyword evidence="4" id="KW-0489">Methyltransferase</keyword>
<feature type="region of interest" description="Disordered" evidence="12">
    <location>
        <begin position="704"/>
        <end position="746"/>
    </location>
</feature>
<evidence type="ECO:0000256" key="9">
    <source>
        <dbReference type="ARBA" id="ARBA00022833"/>
    </source>
</evidence>
<feature type="compositionally biased region" description="Basic residues" evidence="12">
    <location>
        <begin position="542"/>
        <end position="551"/>
    </location>
</feature>
<dbReference type="InterPro" id="IPR046341">
    <property type="entry name" value="SET_dom_sf"/>
</dbReference>
<feature type="region of interest" description="Disordered" evidence="12">
    <location>
        <begin position="1"/>
        <end position="183"/>
    </location>
</feature>
<feature type="compositionally biased region" description="Basic residues" evidence="12">
    <location>
        <begin position="712"/>
        <end position="727"/>
    </location>
</feature>
<dbReference type="PROSITE" id="PS50868">
    <property type="entry name" value="POST_SET"/>
    <property type="match status" value="1"/>
</dbReference>
<keyword evidence="10" id="KW-0156">Chromatin regulator</keyword>
<feature type="compositionally biased region" description="Basic and acidic residues" evidence="12">
    <location>
        <begin position="129"/>
        <end position="138"/>
    </location>
</feature>
<dbReference type="SMART" id="SM00249">
    <property type="entry name" value="PHD"/>
    <property type="match status" value="3"/>
</dbReference>
<evidence type="ECO:0000256" key="12">
    <source>
        <dbReference type="SAM" id="MobiDB-lite"/>
    </source>
</evidence>
<gene>
    <name evidence="17" type="ORF">DSTB1V02_LOCUS12364</name>
</gene>
<dbReference type="CDD" id="cd15568">
    <property type="entry name" value="PHD5_NSD"/>
    <property type="match status" value="1"/>
</dbReference>
<evidence type="ECO:0000256" key="10">
    <source>
        <dbReference type="ARBA" id="ARBA00022853"/>
    </source>
</evidence>
<feature type="compositionally biased region" description="Basic and acidic residues" evidence="12">
    <location>
        <begin position="218"/>
        <end position="228"/>
    </location>
</feature>
<dbReference type="InterPro" id="IPR001214">
    <property type="entry name" value="SET_dom"/>
</dbReference>
<feature type="compositionally biased region" description="Polar residues" evidence="12">
    <location>
        <begin position="107"/>
        <end position="119"/>
    </location>
</feature>